<evidence type="ECO:0000259" key="6">
    <source>
        <dbReference type="PROSITE" id="PS50002"/>
    </source>
</evidence>
<evidence type="ECO:0000256" key="3">
    <source>
        <dbReference type="PROSITE-ProRule" id="PRU00023"/>
    </source>
</evidence>
<dbReference type="InterPro" id="IPR052391">
    <property type="entry name" value="E3_Ligase-Neurotoxin"/>
</dbReference>
<dbReference type="InterPro" id="IPR035897">
    <property type="entry name" value="Toll_tir_struct_dom_sf"/>
</dbReference>
<feature type="repeat" description="ANK" evidence="3">
    <location>
        <begin position="1410"/>
        <end position="1442"/>
    </location>
</feature>
<feature type="compositionally biased region" description="Low complexity" evidence="5">
    <location>
        <begin position="56"/>
        <end position="67"/>
    </location>
</feature>
<dbReference type="InterPro" id="IPR036028">
    <property type="entry name" value="SH3-like_dom_sf"/>
</dbReference>
<dbReference type="SUPFAM" id="SSF52540">
    <property type="entry name" value="P-loop containing nucleoside triphosphate hydrolases"/>
    <property type="match status" value="1"/>
</dbReference>
<dbReference type="PANTHER" id="PTHR24133">
    <property type="entry name" value="ANKYRIN DOMAIN-CONTAINING"/>
    <property type="match status" value="1"/>
</dbReference>
<keyword evidence="2" id="KW-0677">Repeat</keyword>
<feature type="region of interest" description="Disordered" evidence="5">
    <location>
        <begin position="52"/>
        <end position="74"/>
    </location>
</feature>
<dbReference type="STRING" id="1806994.A0A507CDP6"/>
<feature type="repeat" description="ANK" evidence="3">
    <location>
        <begin position="1232"/>
        <end position="1264"/>
    </location>
</feature>
<feature type="repeat" description="ANK" evidence="3">
    <location>
        <begin position="1152"/>
        <end position="1184"/>
    </location>
</feature>
<dbReference type="Gene3D" id="1.25.40.20">
    <property type="entry name" value="Ankyrin repeat-containing domain"/>
    <property type="match status" value="6"/>
</dbReference>
<dbReference type="PANTHER" id="PTHR24133:SF40">
    <property type="entry name" value="ANKYRIN REPEAT DOMAIN 44"/>
    <property type="match status" value="1"/>
</dbReference>
<feature type="domain" description="SH3" evidence="6">
    <location>
        <begin position="158"/>
        <end position="219"/>
    </location>
</feature>
<feature type="repeat" description="ANK" evidence="3">
    <location>
        <begin position="1274"/>
        <end position="1306"/>
    </location>
</feature>
<evidence type="ECO:0000313" key="8">
    <source>
        <dbReference type="Proteomes" id="UP000319731"/>
    </source>
</evidence>
<feature type="repeat" description="ANK" evidence="3">
    <location>
        <begin position="1343"/>
        <end position="1375"/>
    </location>
</feature>
<evidence type="ECO:0000256" key="2">
    <source>
        <dbReference type="ARBA" id="ARBA00022737"/>
    </source>
</evidence>
<dbReference type="SUPFAM" id="SSF52200">
    <property type="entry name" value="Toll/Interleukin receptor TIR domain"/>
    <property type="match status" value="1"/>
</dbReference>
<dbReference type="Pfam" id="PF24883">
    <property type="entry name" value="NPHP3_N"/>
    <property type="match status" value="1"/>
</dbReference>
<sequence>MPLACRPIKFNARKFFCRWRSKHQEPISQPDPFDYLHDLPFVTNVFIGSRTSRSGHSTVSTHQQQTTAPTSAPEAVPQIAVTLDPDAIEEISPETPFQPVQSLLDVPGSGSPRGLRVSIESTISIGSRSSSQRAMVEYEAQRSALSPPTYNSLTFPGRSLVEYLAHASYFPQQPDELEIVEGDFILIEAIYPDGWGRGHNVTTGLFGMVATTILTLVSHENTPPLDCLGEKTLQPAEGRVFDVMLSYNWAHMEQASVIADYLRSKGFDVWMDTRQLTADIFQSVAQSILSSKVVLLCLTAKYQTSNISMQQLRFALAKEKKIIVVQLDNGPFNDCMELTKDFPHLDLANQPTREARETIMQCLKDSILNAMSDASVDPWPSSSRSPRRLTQSTQGPPSRQITRRSPEADLKFWLKPLDLRQVVHSISQKRLSTTRSWLIREIIAWIKEPNSQVYWLSGVAGAGKSVIAASLVVDCKKDIAANFFCKFDEAGRNDPFTMLNTIAFQLALYFPGAKDELTRLFKEDPNFLSAPTSVSFHFESLIVRPMTLYTGPPCVIVIDALEECGLEGSRLRREVLHTLASNWSRLPPQVKLFMTSRPMRDIRHQFSQPPRQLDLGSDDNLEDIKLYALDRVSKLNRWLTSPDMVESLAEKLAQLSQGLFVWLYLACEELVRSTDPGELVNQFSIHVLGESEERMMSSIYARALIISHAGASDDSMKLYHTVVGAIVTLRQPLSVEGLTALLGVSLSRTKTTLARIEPLINVGDTKVEMIHKSLADFITSSNRCVGDAAPYCIDTERIENMLAERCLDLLCKNLALDQSKLPTQVDRLNGIIDESVAPYLRYVCQYAIEHLNAVQAPDRHLIVGISRLVSMWASAPLLVAVSKGCGNAVKHLLVYGGGHSLLEKADNSRYFTSPLLCEATTRNSATAVENLIRYGGASVEVRDPSQFGFTPLLIAAGLKTGDVFEVLASHGADLNAKSTTGQPIDVFAKSSTIMRLLVAKRRQRYADGDLAEMDELDKAVMNGEVDRLREVDDNTLLNHRHRKHCQSLLHIACEYNQMNIVVYLVEKAALVNSQDKNGCTPLHYAVDHLDIVKYLVKHHANPFATSRSTLAGIHHQSRWSTPLHVASERDCRVDVVEYLSSLGPYPTPTTFFSATPLSHAAAFDCQEMAKYLIAHGADVNASWEGVTTPLGHACMYGHYDMAKMLLDAGANPHIGTIHPPLKEPLPAEYDSPGYSALGQACYHNNVELCKLLLARGADVNSRNVMVLENDQDVHSWTNLGLAAYGGNISVMKVLLDAGARLEDMNVESSNRQTALHFACSAVSINAVKVLLDAGASVDARSGKGDTALHKAVIYRCVDIARLLILRGSDMHAALPTTKDDCLHIASKLGDTAMVKVLVDLGCCVDGVNCDGDTALHVAVRESHLQVVRVLIGRGAKFDVENGMHLTAKDIAIEKGNKDVIRLLQ</sequence>
<dbReference type="Proteomes" id="UP000319731">
    <property type="component" value="Unassembled WGS sequence"/>
</dbReference>
<dbReference type="Pfam" id="PF12796">
    <property type="entry name" value="Ank_2"/>
    <property type="match status" value="5"/>
</dbReference>
<comment type="caution">
    <text evidence="7">The sequence shown here is derived from an EMBL/GenBank/DDBJ whole genome shotgun (WGS) entry which is preliminary data.</text>
</comment>
<dbReference type="SUPFAM" id="SSF48403">
    <property type="entry name" value="Ankyrin repeat"/>
    <property type="match status" value="3"/>
</dbReference>
<dbReference type="PROSITE" id="PS50297">
    <property type="entry name" value="ANK_REP_REGION"/>
    <property type="match status" value="7"/>
</dbReference>
<dbReference type="SMART" id="SM00248">
    <property type="entry name" value="ANK"/>
    <property type="match status" value="13"/>
</dbReference>
<dbReference type="SMART" id="SM00326">
    <property type="entry name" value="SH3"/>
    <property type="match status" value="1"/>
</dbReference>
<dbReference type="InterPro" id="IPR036770">
    <property type="entry name" value="Ankyrin_rpt-contain_sf"/>
</dbReference>
<dbReference type="EMBL" id="QEAO01000007">
    <property type="protein sequence ID" value="TPX35663.1"/>
    <property type="molecule type" value="Genomic_DNA"/>
</dbReference>
<dbReference type="GeneID" id="42003171"/>
<feature type="repeat" description="ANK" evidence="3">
    <location>
        <begin position="1044"/>
        <end position="1076"/>
    </location>
</feature>
<reference evidence="7 8" key="1">
    <citation type="journal article" date="2019" name="Sci. Rep.">
        <title>Comparative genomics of chytrid fungi reveal insights into the obligate biotrophic and pathogenic lifestyle of Synchytrium endobioticum.</title>
        <authorList>
            <person name="van de Vossenberg B.T.L.H."/>
            <person name="Warris S."/>
            <person name="Nguyen H.D.T."/>
            <person name="van Gent-Pelzer M.P.E."/>
            <person name="Joly D.L."/>
            <person name="van de Geest H.C."/>
            <person name="Bonants P.J.M."/>
            <person name="Smith D.S."/>
            <person name="Levesque C.A."/>
            <person name="van der Lee T.A.J."/>
        </authorList>
    </citation>
    <scope>NUCLEOTIDE SEQUENCE [LARGE SCALE GENOMIC DNA]</scope>
    <source>
        <strain evidence="7 8">JEL517</strain>
    </source>
</reference>
<dbReference type="InterPro" id="IPR001452">
    <property type="entry name" value="SH3_domain"/>
</dbReference>
<dbReference type="InterPro" id="IPR056884">
    <property type="entry name" value="NPHP3-like_N"/>
</dbReference>
<accession>A0A507CDP6</accession>
<feature type="compositionally biased region" description="Polar residues" evidence="5">
    <location>
        <begin position="389"/>
        <end position="400"/>
    </location>
</feature>
<keyword evidence="8" id="KW-1185">Reference proteome</keyword>
<evidence type="ECO:0000256" key="1">
    <source>
        <dbReference type="ARBA" id="ARBA00022443"/>
    </source>
</evidence>
<name>A0A507CDP6_9FUNG</name>
<evidence type="ECO:0000256" key="4">
    <source>
        <dbReference type="PROSITE-ProRule" id="PRU00192"/>
    </source>
</evidence>
<keyword evidence="3" id="KW-0040">ANK repeat</keyword>
<dbReference type="InterPro" id="IPR002110">
    <property type="entry name" value="Ankyrin_rpt"/>
</dbReference>
<dbReference type="GO" id="GO:0007165">
    <property type="term" value="P:signal transduction"/>
    <property type="evidence" value="ECO:0007669"/>
    <property type="project" value="InterPro"/>
</dbReference>
<organism evidence="7 8">
    <name type="scientific">Synchytrium microbalum</name>
    <dbReference type="NCBI Taxonomy" id="1806994"/>
    <lineage>
        <taxon>Eukaryota</taxon>
        <taxon>Fungi</taxon>
        <taxon>Fungi incertae sedis</taxon>
        <taxon>Chytridiomycota</taxon>
        <taxon>Chytridiomycota incertae sedis</taxon>
        <taxon>Chytridiomycetes</taxon>
        <taxon>Synchytriales</taxon>
        <taxon>Synchytriaceae</taxon>
        <taxon>Synchytrium</taxon>
    </lineage>
</organism>
<dbReference type="SUPFAM" id="SSF50044">
    <property type="entry name" value="SH3-domain"/>
    <property type="match status" value="1"/>
</dbReference>
<dbReference type="Gene3D" id="3.40.50.300">
    <property type="entry name" value="P-loop containing nucleotide triphosphate hydrolases"/>
    <property type="match status" value="1"/>
</dbReference>
<dbReference type="PROSITE" id="PS50002">
    <property type="entry name" value="SH3"/>
    <property type="match status" value="1"/>
</dbReference>
<protein>
    <recommendedName>
        <fullName evidence="6">SH3 domain-containing protein</fullName>
    </recommendedName>
</protein>
<feature type="region of interest" description="Disordered" evidence="5">
    <location>
        <begin position="375"/>
        <end position="403"/>
    </location>
</feature>
<evidence type="ECO:0000256" key="5">
    <source>
        <dbReference type="SAM" id="MobiDB-lite"/>
    </source>
</evidence>
<proteinExistence type="predicted"/>
<dbReference type="Gene3D" id="3.40.50.10140">
    <property type="entry name" value="Toll/interleukin-1 receptor homology (TIR) domain"/>
    <property type="match status" value="1"/>
</dbReference>
<feature type="repeat" description="ANK" evidence="3">
    <location>
        <begin position="1185"/>
        <end position="1217"/>
    </location>
</feature>
<dbReference type="RefSeq" id="XP_031026095.1">
    <property type="nucleotide sequence ID" value="XM_031167874.1"/>
</dbReference>
<dbReference type="Pfam" id="PF13676">
    <property type="entry name" value="TIR_2"/>
    <property type="match status" value="1"/>
</dbReference>
<feature type="repeat" description="ANK" evidence="3">
    <location>
        <begin position="1310"/>
        <end position="1342"/>
    </location>
</feature>
<evidence type="ECO:0000313" key="7">
    <source>
        <dbReference type="EMBL" id="TPX35663.1"/>
    </source>
</evidence>
<dbReference type="InterPro" id="IPR027417">
    <property type="entry name" value="P-loop_NTPase"/>
</dbReference>
<dbReference type="Pfam" id="PF00023">
    <property type="entry name" value="Ank"/>
    <property type="match status" value="1"/>
</dbReference>
<feature type="repeat" description="ANK" evidence="3">
    <location>
        <begin position="947"/>
        <end position="979"/>
    </location>
</feature>
<dbReference type="InterPro" id="IPR000157">
    <property type="entry name" value="TIR_dom"/>
</dbReference>
<dbReference type="PROSITE" id="PS50088">
    <property type="entry name" value="ANK_REPEAT"/>
    <property type="match status" value="9"/>
</dbReference>
<dbReference type="OrthoDB" id="5340910at2759"/>
<keyword evidence="1 4" id="KW-0728">SH3 domain</keyword>
<dbReference type="Gene3D" id="2.30.30.40">
    <property type="entry name" value="SH3 Domains"/>
    <property type="match status" value="1"/>
</dbReference>
<gene>
    <name evidence="7" type="ORF">SmJEL517_g01946</name>
</gene>